<dbReference type="AlphaFoldDB" id="A0A5D4S1M7"/>
<proteinExistence type="predicted"/>
<evidence type="ECO:0000313" key="1">
    <source>
        <dbReference type="EMBL" id="TYS55772.1"/>
    </source>
</evidence>
<evidence type="ECO:0000313" key="2">
    <source>
        <dbReference type="Proteomes" id="UP000323732"/>
    </source>
</evidence>
<sequence length="77" mass="8440">MPEVRVKRAEELRRCLKEQRITAEGLERSIAVILTYIERAVKADDSDSLKTIAGLAANPEGYIELLGLAAANNGEVE</sequence>
<name>A0A5D4S1M7_9BACI</name>
<reference evidence="1 2" key="1">
    <citation type="submission" date="2019-08" db="EMBL/GenBank/DDBJ databases">
        <title>Bacillus genomes from the desert of Cuatro Cienegas, Coahuila.</title>
        <authorList>
            <person name="Olmedo-Alvarez G."/>
        </authorList>
    </citation>
    <scope>NUCLEOTIDE SEQUENCE [LARGE SCALE GENOMIC DNA]</scope>
    <source>
        <strain evidence="1 2">CH37_1T</strain>
    </source>
</reference>
<dbReference type="Proteomes" id="UP000323732">
    <property type="component" value="Unassembled WGS sequence"/>
</dbReference>
<dbReference type="EMBL" id="VTES01000015">
    <property type="protein sequence ID" value="TYS55772.1"/>
    <property type="molecule type" value="Genomic_DNA"/>
</dbReference>
<dbReference type="RefSeq" id="WP_148951136.1">
    <property type="nucleotide sequence ID" value="NZ_VTES01000015.1"/>
</dbReference>
<protein>
    <submittedName>
        <fullName evidence="1">Uncharacterized protein</fullName>
    </submittedName>
</protein>
<organism evidence="1 2">
    <name type="scientific">Bacillus infantis</name>
    <dbReference type="NCBI Taxonomy" id="324767"/>
    <lineage>
        <taxon>Bacteria</taxon>
        <taxon>Bacillati</taxon>
        <taxon>Bacillota</taxon>
        <taxon>Bacilli</taxon>
        <taxon>Bacillales</taxon>
        <taxon>Bacillaceae</taxon>
        <taxon>Bacillus</taxon>
    </lineage>
</organism>
<gene>
    <name evidence="1" type="ORF">FZD47_25430</name>
</gene>
<comment type="caution">
    <text evidence="1">The sequence shown here is derived from an EMBL/GenBank/DDBJ whole genome shotgun (WGS) entry which is preliminary data.</text>
</comment>
<accession>A0A5D4S1M7</accession>